<proteinExistence type="inferred from homology"/>
<dbReference type="InterPro" id="IPR001163">
    <property type="entry name" value="Sm_dom_euk/arc"/>
</dbReference>
<dbReference type="InterPro" id="IPR010920">
    <property type="entry name" value="LSM_dom_sf"/>
</dbReference>
<dbReference type="InterPro" id="IPR034100">
    <property type="entry name" value="Sm_F"/>
</dbReference>
<dbReference type="InterPro" id="IPR047575">
    <property type="entry name" value="Sm"/>
</dbReference>
<dbReference type="PANTHER" id="PTHR11021">
    <property type="entry name" value="SMALL NUCLEAR RIBONUCLEOPROTEIN F SNRNP-F"/>
    <property type="match status" value="1"/>
</dbReference>
<evidence type="ECO:0000313" key="12">
    <source>
        <dbReference type="Proteomes" id="UP000294003"/>
    </source>
</evidence>
<organism evidence="11 12">
    <name type="scientific">Monosporascus cannonballus</name>
    <dbReference type="NCBI Taxonomy" id="155416"/>
    <lineage>
        <taxon>Eukaryota</taxon>
        <taxon>Fungi</taxon>
        <taxon>Dikarya</taxon>
        <taxon>Ascomycota</taxon>
        <taxon>Pezizomycotina</taxon>
        <taxon>Sordariomycetes</taxon>
        <taxon>Xylariomycetidae</taxon>
        <taxon>Xylariales</taxon>
        <taxon>Xylariales incertae sedis</taxon>
        <taxon>Monosporascus</taxon>
    </lineage>
</organism>
<dbReference type="InterPro" id="IPR016487">
    <property type="entry name" value="Lsm6/sSmF"/>
</dbReference>
<dbReference type="Pfam" id="PF05907">
    <property type="entry name" value="CXXC_Zn-b_euk"/>
    <property type="match status" value="1"/>
</dbReference>
<evidence type="ECO:0000256" key="6">
    <source>
        <dbReference type="ARBA" id="ARBA00023187"/>
    </source>
</evidence>
<dbReference type="PANTHER" id="PTHR11021:SF0">
    <property type="entry name" value="SMALL NUCLEAR RIBONUCLEOPROTEIN F"/>
    <property type="match status" value="1"/>
</dbReference>
<gene>
    <name evidence="11" type="ORF">DL762_001210</name>
</gene>
<evidence type="ECO:0000256" key="8">
    <source>
        <dbReference type="ARBA" id="ARBA00023274"/>
    </source>
</evidence>
<protein>
    <recommendedName>
        <fullName evidence="9">Sm protein F</fullName>
    </recommendedName>
</protein>
<evidence type="ECO:0000256" key="2">
    <source>
        <dbReference type="ARBA" id="ARBA00007927"/>
    </source>
</evidence>
<sequence length="177" mass="20210">MAPKPFERTEPPKPQTIIEFDCRGLEFTAFSPEGEWLADGIDSGTKFEGIDCLPEGEWFDYDEKAGEEKTRDNTPRAEQSRVGAHNLHIMSFVPVNPRPMLQDLVNKDIVVRLKWGETEYKGRLVSIDSYMNIQLTNAQEFIDQKFTSDLGQILIRCNNVLWIKGANQGDRDVAMKD</sequence>
<dbReference type="Pfam" id="PF01423">
    <property type="entry name" value="LSM"/>
    <property type="match status" value="1"/>
</dbReference>
<evidence type="ECO:0000259" key="10">
    <source>
        <dbReference type="PROSITE" id="PS52002"/>
    </source>
</evidence>
<keyword evidence="8" id="KW-0687">Ribonucleoprotein</keyword>
<evidence type="ECO:0000256" key="9">
    <source>
        <dbReference type="ARBA" id="ARBA00030144"/>
    </source>
</evidence>
<evidence type="ECO:0000313" key="11">
    <source>
        <dbReference type="EMBL" id="RYO93261.1"/>
    </source>
</evidence>
<keyword evidence="3" id="KW-0507">mRNA processing</keyword>
<dbReference type="CDD" id="cd01722">
    <property type="entry name" value="Sm_F"/>
    <property type="match status" value="1"/>
</dbReference>
<evidence type="ECO:0000256" key="3">
    <source>
        <dbReference type="ARBA" id="ARBA00022664"/>
    </source>
</evidence>
<comment type="subcellular location">
    <subcellularLocation>
        <location evidence="1">Nucleus</location>
    </subcellularLocation>
</comment>
<dbReference type="SUPFAM" id="SSF141678">
    <property type="entry name" value="MAL13P1.257-like"/>
    <property type="match status" value="1"/>
</dbReference>
<evidence type="ECO:0000256" key="1">
    <source>
        <dbReference type="ARBA" id="ARBA00004123"/>
    </source>
</evidence>
<dbReference type="InterPro" id="IPR008584">
    <property type="entry name" value="CXXC_Zn-binding_euk"/>
</dbReference>
<dbReference type="EMBL" id="QJNS01000019">
    <property type="protein sequence ID" value="RYO93261.1"/>
    <property type="molecule type" value="Genomic_DNA"/>
</dbReference>
<comment type="similarity">
    <text evidence="2">Belongs to the snRNP Sm proteins family. SmF/LSm6 subfamily.</text>
</comment>
<comment type="caution">
    <text evidence="11">The sequence shown here is derived from an EMBL/GenBank/DDBJ whole genome shotgun (WGS) entry which is preliminary data.</text>
</comment>
<reference evidence="11 12" key="1">
    <citation type="submission" date="2018-06" db="EMBL/GenBank/DDBJ databases">
        <title>Complete Genomes of Monosporascus.</title>
        <authorList>
            <person name="Robinson A.J."/>
            <person name="Natvig D.O."/>
        </authorList>
    </citation>
    <scope>NUCLEOTIDE SEQUENCE [LARGE SCALE GENOMIC DNA]</scope>
    <source>
        <strain evidence="11 12">CBS 609.92</strain>
    </source>
</reference>
<dbReference type="SUPFAM" id="SSF50182">
    <property type="entry name" value="Sm-like ribonucleoproteins"/>
    <property type="match status" value="1"/>
</dbReference>
<evidence type="ECO:0000256" key="7">
    <source>
        <dbReference type="ARBA" id="ARBA00023242"/>
    </source>
</evidence>
<dbReference type="Gene3D" id="2.30.30.100">
    <property type="match status" value="1"/>
</dbReference>
<dbReference type="PROSITE" id="PS52002">
    <property type="entry name" value="SM"/>
    <property type="match status" value="1"/>
</dbReference>
<keyword evidence="6" id="KW-0508">mRNA splicing</keyword>
<dbReference type="Proteomes" id="UP000294003">
    <property type="component" value="Unassembled WGS sequence"/>
</dbReference>
<name>A0ABY0HLH7_9PEZI</name>
<accession>A0ABY0HLH7</accession>
<dbReference type="SMART" id="SM00651">
    <property type="entry name" value="Sm"/>
    <property type="match status" value="1"/>
</dbReference>
<keyword evidence="12" id="KW-1185">Reference proteome</keyword>
<keyword evidence="4" id="KW-0747">Spliceosome</keyword>
<evidence type="ECO:0000256" key="5">
    <source>
        <dbReference type="ARBA" id="ARBA00022884"/>
    </source>
</evidence>
<feature type="domain" description="Sm" evidence="10">
    <location>
        <begin position="96"/>
        <end position="169"/>
    </location>
</feature>
<evidence type="ECO:0000256" key="4">
    <source>
        <dbReference type="ARBA" id="ARBA00022728"/>
    </source>
</evidence>
<keyword evidence="7" id="KW-0539">Nucleus</keyword>
<keyword evidence="5" id="KW-0694">RNA-binding</keyword>